<evidence type="ECO:0000256" key="1">
    <source>
        <dbReference type="SAM" id="Phobius"/>
    </source>
</evidence>
<gene>
    <name evidence="2" type="ORF">S01H4_13388</name>
</gene>
<keyword evidence="1" id="KW-1133">Transmembrane helix</keyword>
<keyword evidence="1" id="KW-0812">Transmembrane</keyword>
<sequence length="78" mass="8749">MFYTLRAGANSPNNGKNREKILAILEVIILVFITTFIPSLIKLGRPPTSLTEIWVELLVALLASSYAYMRIRGIETPE</sequence>
<evidence type="ECO:0000313" key="2">
    <source>
        <dbReference type="EMBL" id="GAG54992.1"/>
    </source>
</evidence>
<name>X0Z9K8_9ZZZZ</name>
<organism evidence="2">
    <name type="scientific">marine sediment metagenome</name>
    <dbReference type="NCBI Taxonomy" id="412755"/>
    <lineage>
        <taxon>unclassified sequences</taxon>
        <taxon>metagenomes</taxon>
        <taxon>ecological metagenomes</taxon>
    </lineage>
</organism>
<proteinExistence type="predicted"/>
<accession>X0Z9K8</accession>
<comment type="caution">
    <text evidence="2">The sequence shown here is derived from an EMBL/GenBank/DDBJ whole genome shotgun (WGS) entry which is preliminary data.</text>
</comment>
<dbReference type="EMBL" id="BART01005902">
    <property type="protein sequence ID" value="GAG54992.1"/>
    <property type="molecule type" value="Genomic_DNA"/>
</dbReference>
<reference evidence="2" key="1">
    <citation type="journal article" date="2014" name="Front. Microbiol.">
        <title>High frequency of phylogenetically diverse reductive dehalogenase-homologous genes in deep subseafloor sedimentary metagenomes.</title>
        <authorList>
            <person name="Kawai M."/>
            <person name="Futagami T."/>
            <person name="Toyoda A."/>
            <person name="Takaki Y."/>
            <person name="Nishi S."/>
            <person name="Hori S."/>
            <person name="Arai W."/>
            <person name="Tsubouchi T."/>
            <person name="Morono Y."/>
            <person name="Uchiyama I."/>
            <person name="Ito T."/>
            <person name="Fujiyama A."/>
            <person name="Inagaki F."/>
            <person name="Takami H."/>
        </authorList>
    </citation>
    <scope>NUCLEOTIDE SEQUENCE</scope>
    <source>
        <strain evidence="2">Expedition CK06-06</strain>
    </source>
</reference>
<feature type="transmembrane region" description="Helical" evidence="1">
    <location>
        <begin position="53"/>
        <end position="69"/>
    </location>
</feature>
<keyword evidence="1" id="KW-0472">Membrane</keyword>
<feature type="transmembrane region" description="Helical" evidence="1">
    <location>
        <begin position="21"/>
        <end position="41"/>
    </location>
</feature>
<dbReference type="AlphaFoldDB" id="X0Z9K8"/>
<protein>
    <submittedName>
        <fullName evidence="2">Uncharacterized protein</fullName>
    </submittedName>
</protein>